<dbReference type="AlphaFoldDB" id="A0A182EJV2"/>
<keyword evidence="2" id="KW-1185">Reference proteome</keyword>
<reference evidence="1 2" key="2">
    <citation type="submission" date="2018-08" db="EMBL/GenBank/DDBJ databases">
        <authorList>
            <person name="Laetsch R D."/>
            <person name="Stevens L."/>
            <person name="Kumar S."/>
            <person name="Blaxter L. M."/>
        </authorList>
    </citation>
    <scope>NUCLEOTIDE SEQUENCE [LARGE SCALE GENOMIC DNA]</scope>
</reference>
<reference evidence="3" key="1">
    <citation type="submission" date="2016-06" db="UniProtKB">
        <authorList>
            <consortium name="WormBaseParasite"/>
        </authorList>
    </citation>
    <scope>IDENTIFICATION</scope>
</reference>
<evidence type="ECO:0000313" key="1">
    <source>
        <dbReference type="EMBL" id="VDK89139.1"/>
    </source>
</evidence>
<dbReference type="Proteomes" id="UP000271087">
    <property type="component" value="Unassembled WGS sequence"/>
</dbReference>
<evidence type="ECO:0000313" key="3">
    <source>
        <dbReference type="WBParaSite" id="nOo.2.0.1.t08387-RA"/>
    </source>
</evidence>
<name>A0A182EJV2_ONCOC</name>
<dbReference type="OrthoDB" id="10055660at2759"/>
<dbReference type="STRING" id="42157.A0A182EJV2"/>
<gene>
    <name evidence="1" type="ORF">NOO_LOCUS8387</name>
</gene>
<sequence>MIHGPFGKLNFNSPCMIDGKYCKRYPQASISNTVRRNDGYPLYRRSAEDGGKLATAQMWNGDTEVDDRKWTTFISQLQISTNSDESKAFFTLRQTDAFAKLVLYSETHILHTEGE</sequence>
<dbReference type="WBParaSite" id="nOo.2.0.1.t08387-RA">
    <property type="protein sequence ID" value="nOo.2.0.1.t08387-RA"/>
    <property type="gene ID" value="nOo.2.0.1.g08387"/>
</dbReference>
<evidence type="ECO:0000313" key="2">
    <source>
        <dbReference type="Proteomes" id="UP000271087"/>
    </source>
</evidence>
<proteinExistence type="predicted"/>
<accession>A0A182EJV2</accession>
<organism evidence="3">
    <name type="scientific">Onchocerca ochengi</name>
    <name type="common">Filarial nematode worm</name>
    <dbReference type="NCBI Taxonomy" id="42157"/>
    <lineage>
        <taxon>Eukaryota</taxon>
        <taxon>Metazoa</taxon>
        <taxon>Ecdysozoa</taxon>
        <taxon>Nematoda</taxon>
        <taxon>Chromadorea</taxon>
        <taxon>Rhabditida</taxon>
        <taxon>Spirurina</taxon>
        <taxon>Spiruromorpha</taxon>
        <taxon>Filarioidea</taxon>
        <taxon>Onchocercidae</taxon>
        <taxon>Onchocerca</taxon>
    </lineage>
</organism>
<dbReference type="EMBL" id="UYRW01003483">
    <property type="protein sequence ID" value="VDK89139.1"/>
    <property type="molecule type" value="Genomic_DNA"/>
</dbReference>
<protein>
    <submittedName>
        <fullName evidence="3">Laminin N-terminal domain-containing protein</fullName>
    </submittedName>
</protein>